<protein>
    <submittedName>
        <fullName evidence="1">Uncharacterized protein</fullName>
    </submittedName>
</protein>
<dbReference type="AlphaFoldDB" id="A0A6J4N3Y3"/>
<organism evidence="1">
    <name type="scientific">uncultured Gemmatimonadota bacterium</name>
    <dbReference type="NCBI Taxonomy" id="203437"/>
    <lineage>
        <taxon>Bacteria</taxon>
        <taxon>Pseudomonadati</taxon>
        <taxon>Gemmatimonadota</taxon>
        <taxon>environmental samples</taxon>
    </lineage>
</organism>
<gene>
    <name evidence="1" type="ORF">AVDCRST_MAG68-5654</name>
</gene>
<dbReference type="EMBL" id="CADCTW010000253">
    <property type="protein sequence ID" value="CAA9372453.1"/>
    <property type="molecule type" value="Genomic_DNA"/>
</dbReference>
<sequence length="37" mass="3972">CIPPAARPARACGMNFVQPLYPLLSGAHLMTCEAEKN</sequence>
<evidence type="ECO:0000313" key="1">
    <source>
        <dbReference type="EMBL" id="CAA9372453.1"/>
    </source>
</evidence>
<name>A0A6J4N3Y3_9BACT</name>
<reference evidence="1" key="1">
    <citation type="submission" date="2020-02" db="EMBL/GenBank/DDBJ databases">
        <authorList>
            <person name="Meier V. D."/>
        </authorList>
    </citation>
    <scope>NUCLEOTIDE SEQUENCE</scope>
    <source>
        <strain evidence="1">AVDCRST_MAG68</strain>
    </source>
</reference>
<feature type="non-terminal residue" evidence="1">
    <location>
        <position position="1"/>
    </location>
</feature>
<proteinExistence type="predicted"/>
<feature type="non-terminal residue" evidence="1">
    <location>
        <position position="37"/>
    </location>
</feature>
<accession>A0A6J4N3Y3</accession>